<feature type="region of interest" description="Disordered" evidence="8">
    <location>
        <begin position="799"/>
        <end position="851"/>
    </location>
</feature>
<proteinExistence type="predicted"/>
<evidence type="ECO:0000259" key="10">
    <source>
        <dbReference type="PROSITE" id="PS50868"/>
    </source>
</evidence>
<dbReference type="PROSITE" id="PS50280">
    <property type="entry name" value="SET"/>
    <property type="match status" value="1"/>
</dbReference>
<dbReference type="PROSITE" id="PS50868">
    <property type="entry name" value="POST_SET"/>
    <property type="match status" value="1"/>
</dbReference>
<dbReference type="SUPFAM" id="SSF82199">
    <property type="entry name" value="SET domain"/>
    <property type="match status" value="1"/>
</dbReference>
<feature type="region of interest" description="Disordered" evidence="8">
    <location>
        <begin position="298"/>
        <end position="337"/>
    </location>
</feature>
<evidence type="ECO:0000256" key="7">
    <source>
        <dbReference type="ARBA" id="ARBA00023242"/>
    </source>
</evidence>
<feature type="compositionally biased region" description="Polar residues" evidence="8">
    <location>
        <begin position="827"/>
        <end position="844"/>
    </location>
</feature>
<evidence type="ECO:0000259" key="9">
    <source>
        <dbReference type="PROSITE" id="PS50280"/>
    </source>
</evidence>
<feature type="compositionally biased region" description="Low complexity" evidence="8">
    <location>
        <begin position="81"/>
        <end position="90"/>
    </location>
</feature>
<feature type="region of interest" description="Disordered" evidence="8">
    <location>
        <begin position="163"/>
        <end position="264"/>
    </location>
</feature>
<evidence type="ECO:0000256" key="2">
    <source>
        <dbReference type="ARBA" id="ARBA00004286"/>
    </source>
</evidence>
<evidence type="ECO:0000256" key="3">
    <source>
        <dbReference type="ARBA" id="ARBA00022454"/>
    </source>
</evidence>
<dbReference type="Gene3D" id="2.170.270.10">
    <property type="entry name" value="SET domain"/>
    <property type="match status" value="1"/>
</dbReference>
<dbReference type="PANTHER" id="PTHR22884">
    <property type="entry name" value="SET DOMAIN PROTEINS"/>
    <property type="match status" value="1"/>
</dbReference>
<protein>
    <recommendedName>
        <fullName evidence="14">Histone-lysine N-methyltransferase</fullName>
    </recommendedName>
</protein>
<feature type="domain" description="AWS" evidence="11">
    <location>
        <begin position="447"/>
        <end position="494"/>
    </location>
</feature>
<evidence type="ECO:0008006" key="14">
    <source>
        <dbReference type="Google" id="ProtNLM"/>
    </source>
</evidence>
<evidence type="ECO:0000256" key="1">
    <source>
        <dbReference type="ARBA" id="ARBA00004123"/>
    </source>
</evidence>
<keyword evidence="5" id="KW-0808">Transferase</keyword>
<evidence type="ECO:0000259" key="11">
    <source>
        <dbReference type="PROSITE" id="PS51215"/>
    </source>
</evidence>
<dbReference type="Pfam" id="PF00856">
    <property type="entry name" value="SET"/>
    <property type="match status" value="1"/>
</dbReference>
<feature type="compositionally biased region" description="Low complexity" evidence="8">
    <location>
        <begin position="734"/>
        <end position="749"/>
    </location>
</feature>
<evidence type="ECO:0000313" key="13">
    <source>
        <dbReference type="Proteomes" id="UP000294003"/>
    </source>
</evidence>
<dbReference type="EMBL" id="QJNS01000071">
    <property type="protein sequence ID" value="RYO89549.1"/>
    <property type="molecule type" value="Genomic_DNA"/>
</dbReference>
<evidence type="ECO:0000256" key="5">
    <source>
        <dbReference type="ARBA" id="ARBA00022679"/>
    </source>
</evidence>
<comment type="caution">
    <text evidence="12">The sequence shown here is derived from an EMBL/GenBank/DDBJ whole genome shotgun (WGS) entry which is preliminary data.</text>
</comment>
<feature type="domain" description="SET" evidence="9">
    <location>
        <begin position="505"/>
        <end position="621"/>
    </location>
</feature>
<sequence length="956" mass="103428">MESLPTMSPTRALSSESSFSGSAAADTFSHIASLSSTPPTTADSISLASEEPQKQENATTTGPIGESTTSIAVHNNVDENPQPTTEAVTPAPTPPPPMPTTDATVDELPQPQPIPGTPIRTPATERARRQRVGAPVYNLAKLSGTAMHGKRRAKGDIVADRRRRTVSGDGSIKTPKGARTRGGSVVKDAEEGGKGGINALDLASAKRGSGTPGSRPIKKETKNIDLPPRRIATRSRSSGPEAETLTQKLSVLGKRSRKTLEKGASKLSRELRRLQDTNEYAGIDTKPVIYTTWANGKYVDEDEGPEPPKKKAKVSESPKKAAPEPEPAEEKGPVVQKRRVKQWLDRGLYAGQETPMDIFKGLTTSEKKKLTQLLELMPSGKVNKVLPMPIFTGLRILLEGRDFKLPFDVCNPLPPGQPKPDEWRKMTKNRFVGDAAAYWKKTPHFKDYQSKCVCTPEDGCGESCQNRIMLYECDSTNCNVGPELCQNRAFARLQERTKAGGKYRVGVEVIKTEDRGYGIRSNRCFEPNQIIMEYTGEIITEEECDRRMNEKYKNNQCYYLMSFDQNMIIDATTGSIARFVNHSCEPNCRMIKWIVSGQPRMALFAGDRPIMTGEELTYDYKFDPFSAKNVQKCLCGSTKCRGVLGPKPKEVKPPKQAKETLKKSVKRSVTAGKRKLAELLDDKDGEGESSAMKRNVKSPAKATGGKKITTSYGAIKAKTTAAALKRTMSKMSASAKSALPAKSAKSAKSPRGKVAPIWKSGIAKTYGMAKVQTKLGGTSIAGSSKSSLTIVAASLEDARPGGASSVSAKGKNAVATPKGKVGRPRKNTPSSTSGRKAADSTRSPTKIKLTGLRTRDLLRAVAGQDTQDVMLKFKGTASPSGGRPSLASEALSLRYEAGRGASRPRNPPPGEPAPSGVDDAAPPWKSSLTDRRGRGVLWRSLTVLRWRPTSGIWQAS</sequence>
<dbReference type="Proteomes" id="UP000294003">
    <property type="component" value="Unassembled WGS sequence"/>
</dbReference>
<feature type="region of interest" description="Disordered" evidence="8">
    <location>
        <begin position="1"/>
        <end position="136"/>
    </location>
</feature>
<feature type="domain" description="Post-SET" evidence="10">
    <location>
        <begin position="629"/>
        <end position="645"/>
    </location>
</feature>
<organism evidence="12 13">
    <name type="scientific">Monosporascus cannonballus</name>
    <dbReference type="NCBI Taxonomy" id="155416"/>
    <lineage>
        <taxon>Eukaryota</taxon>
        <taxon>Fungi</taxon>
        <taxon>Dikarya</taxon>
        <taxon>Ascomycota</taxon>
        <taxon>Pezizomycotina</taxon>
        <taxon>Sordariomycetes</taxon>
        <taxon>Xylariomycetidae</taxon>
        <taxon>Xylariales</taxon>
        <taxon>Xylariales incertae sedis</taxon>
        <taxon>Monosporascus</taxon>
    </lineage>
</organism>
<feature type="compositionally biased region" description="Polar residues" evidence="8">
    <location>
        <begin position="1"/>
        <end position="11"/>
    </location>
</feature>
<feature type="compositionally biased region" description="Low complexity" evidence="8">
    <location>
        <begin position="12"/>
        <end position="25"/>
    </location>
</feature>
<dbReference type="InterPro" id="IPR001214">
    <property type="entry name" value="SET_dom"/>
</dbReference>
<keyword evidence="7" id="KW-0539">Nucleus</keyword>
<keyword evidence="6" id="KW-0949">S-adenosyl-L-methionine</keyword>
<comment type="subcellular location">
    <subcellularLocation>
        <location evidence="2">Chromosome</location>
    </subcellularLocation>
    <subcellularLocation>
        <location evidence="1">Nucleus</location>
    </subcellularLocation>
</comment>
<feature type="compositionally biased region" description="Polar residues" evidence="8">
    <location>
        <begin position="55"/>
        <end position="73"/>
    </location>
</feature>
<keyword evidence="3" id="KW-0158">Chromosome</keyword>
<evidence type="ECO:0000313" key="12">
    <source>
        <dbReference type="EMBL" id="RYO89549.1"/>
    </source>
</evidence>
<feature type="compositionally biased region" description="Basic and acidic residues" evidence="8">
    <location>
        <begin position="647"/>
        <end position="662"/>
    </location>
</feature>
<keyword evidence="13" id="KW-1185">Reference proteome</keyword>
<dbReference type="InterPro" id="IPR006560">
    <property type="entry name" value="AWS_dom"/>
</dbReference>
<feature type="compositionally biased region" description="Polar residues" evidence="8">
    <location>
        <begin position="234"/>
        <end position="249"/>
    </location>
</feature>
<keyword evidence="4" id="KW-0489">Methyltransferase</keyword>
<dbReference type="SMART" id="SM00508">
    <property type="entry name" value="PostSET"/>
    <property type="match status" value="1"/>
</dbReference>
<dbReference type="PROSITE" id="PS51215">
    <property type="entry name" value="AWS"/>
    <property type="match status" value="1"/>
</dbReference>
<feature type="region of interest" description="Disordered" evidence="8">
    <location>
        <begin position="897"/>
        <end position="931"/>
    </location>
</feature>
<feature type="compositionally biased region" description="Polar residues" evidence="8">
    <location>
        <begin position="30"/>
        <end position="47"/>
    </location>
</feature>
<dbReference type="InterPro" id="IPR003616">
    <property type="entry name" value="Post-SET_dom"/>
</dbReference>
<feature type="compositionally biased region" description="Basic and acidic residues" evidence="8">
    <location>
        <begin position="306"/>
        <end position="332"/>
    </location>
</feature>
<reference evidence="12 13" key="1">
    <citation type="submission" date="2018-06" db="EMBL/GenBank/DDBJ databases">
        <title>Complete Genomes of Monosporascus.</title>
        <authorList>
            <person name="Robinson A.J."/>
            <person name="Natvig D.O."/>
        </authorList>
    </citation>
    <scope>NUCLEOTIDE SEQUENCE [LARGE SCALE GENOMIC DNA]</scope>
    <source>
        <strain evidence="12 13">CBS 609.92</strain>
    </source>
</reference>
<feature type="region of interest" description="Disordered" evidence="8">
    <location>
        <begin position="734"/>
        <end position="753"/>
    </location>
</feature>
<dbReference type="InterPro" id="IPR046341">
    <property type="entry name" value="SET_dom_sf"/>
</dbReference>
<feature type="region of interest" description="Disordered" evidence="8">
    <location>
        <begin position="646"/>
        <end position="705"/>
    </location>
</feature>
<dbReference type="InterPro" id="IPR050777">
    <property type="entry name" value="SET2_Histone-Lys_MeTrsfase"/>
</dbReference>
<evidence type="ECO:0000256" key="6">
    <source>
        <dbReference type="ARBA" id="ARBA00022691"/>
    </source>
</evidence>
<accession>A0ABY0HBC9</accession>
<evidence type="ECO:0000256" key="8">
    <source>
        <dbReference type="SAM" id="MobiDB-lite"/>
    </source>
</evidence>
<dbReference type="SMART" id="SM00317">
    <property type="entry name" value="SET"/>
    <property type="match status" value="1"/>
</dbReference>
<name>A0ABY0HBC9_9PEZI</name>
<dbReference type="Pfam" id="PF17907">
    <property type="entry name" value="AWS"/>
    <property type="match status" value="1"/>
</dbReference>
<evidence type="ECO:0000256" key="4">
    <source>
        <dbReference type="ARBA" id="ARBA00022603"/>
    </source>
</evidence>
<gene>
    <name evidence="12" type="ORF">DL762_003162</name>
</gene>